<proteinExistence type="predicted"/>
<dbReference type="AlphaFoldDB" id="A0A084Y6I2"/>
<protein>
    <submittedName>
        <fullName evidence="1">Uncharacterized protein</fullName>
    </submittedName>
</protein>
<name>A0A084Y6I2_9PROT</name>
<sequence>MEEQKLHRRVWQHDAKPGKAWGDTGQRLVTTAAFAEQDRRACRQGHQTRFADADLDERSGRSGIRQHHHKGLLVTLLALTQQSDGDRVARVAGQMETAQALDGENLSLQQQGQGRADRVIGQAVSLAVEQENLWSALRTAIGLGMKTPVLGPPVLTLTTVTHRKRFEAGAYAVVGQAAADGVAWSAIGAIGEGITPARAAGVEHLGQALATDRRVVSDHRRGPATAAVDDHEIFADACRCRIAGGHRVDPGQRRRVLLQSIDETLHLCGRAANLDLDTA</sequence>
<dbReference type="EMBL" id="JDVG02000719">
    <property type="protein sequence ID" value="KFB70326.1"/>
    <property type="molecule type" value="Genomic_DNA"/>
</dbReference>
<gene>
    <name evidence="1" type="ORF">AW09_004587</name>
</gene>
<reference evidence="1 2" key="1">
    <citation type="submission" date="2014-02" db="EMBL/GenBank/DDBJ databases">
        <title>Expanding our view of genomic diversity in Candidatus Accumulibacter clades.</title>
        <authorList>
            <person name="Skennerton C.T."/>
            <person name="Barr J.J."/>
            <person name="Slater F.R."/>
            <person name="Bond P.L."/>
            <person name="Tyson G.W."/>
        </authorList>
    </citation>
    <scope>NUCLEOTIDE SEQUENCE [LARGE SCALE GENOMIC DNA]</scope>
    <source>
        <strain evidence="2">BA-91</strain>
    </source>
</reference>
<comment type="caution">
    <text evidence="1">The sequence shown here is derived from an EMBL/GenBank/DDBJ whole genome shotgun (WGS) entry which is preliminary data.</text>
</comment>
<organism evidence="1 2">
    <name type="scientific">Candidatus Accumulibacter phosphatis</name>
    <dbReference type="NCBI Taxonomy" id="327160"/>
    <lineage>
        <taxon>Bacteria</taxon>
        <taxon>Pseudomonadati</taxon>
        <taxon>Pseudomonadota</taxon>
        <taxon>Betaproteobacteria</taxon>
        <taxon>Candidatus Accumulibacter</taxon>
    </lineage>
</organism>
<dbReference type="Proteomes" id="UP000020077">
    <property type="component" value="Unassembled WGS sequence"/>
</dbReference>
<evidence type="ECO:0000313" key="1">
    <source>
        <dbReference type="EMBL" id="KFB70326.1"/>
    </source>
</evidence>
<accession>A0A084Y6I2</accession>
<evidence type="ECO:0000313" key="2">
    <source>
        <dbReference type="Proteomes" id="UP000020077"/>
    </source>
</evidence>